<name>A0A248VMA2_9BURK</name>
<dbReference type="KEGG" id="parb:CJU94_19600"/>
<gene>
    <name evidence="2" type="ORF">CJU94_19600</name>
</gene>
<evidence type="ECO:0000313" key="3">
    <source>
        <dbReference type="Proteomes" id="UP000215158"/>
    </source>
</evidence>
<reference evidence="2 3" key="1">
    <citation type="submission" date="2017-08" db="EMBL/GenBank/DDBJ databases">
        <title>Identification and genetic characteristics of simultaneous BTEX- and naphthalene-degrading Paraburkholderia sp. BN5 isolated from petroleum-contaminated soil.</title>
        <authorList>
            <person name="Lee Y."/>
            <person name="Jeon C.O."/>
        </authorList>
    </citation>
    <scope>NUCLEOTIDE SEQUENCE [LARGE SCALE GENOMIC DNA]</scope>
    <source>
        <strain evidence="2 3">BN5</strain>
    </source>
</reference>
<dbReference type="Proteomes" id="UP000215158">
    <property type="component" value="Chromosome 1"/>
</dbReference>
<evidence type="ECO:0000313" key="2">
    <source>
        <dbReference type="EMBL" id="ASW00157.1"/>
    </source>
</evidence>
<accession>A0A248VMA2</accession>
<feature type="region of interest" description="Disordered" evidence="1">
    <location>
        <begin position="1"/>
        <end position="21"/>
    </location>
</feature>
<sequence length="81" mass="8934">MADIHILPVQRKRGRRRTNPVAGAATASILNFDAGNRLETPEQRLARIDEAMNRMARALLTAVRVTREVAKIANPDSSLAE</sequence>
<organism evidence="2 3">
    <name type="scientific">Paraburkholderia aromaticivorans</name>
    <dbReference type="NCBI Taxonomy" id="2026199"/>
    <lineage>
        <taxon>Bacteria</taxon>
        <taxon>Pseudomonadati</taxon>
        <taxon>Pseudomonadota</taxon>
        <taxon>Betaproteobacteria</taxon>
        <taxon>Burkholderiales</taxon>
        <taxon>Burkholderiaceae</taxon>
        <taxon>Paraburkholderia</taxon>
    </lineage>
</organism>
<dbReference type="RefSeq" id="WP_095420112.1">
    <property type="nucleotide sequence ID" value="NZ_CP022989.1"/>
</dbReference>
<keyword evidence="3" id="KW-1185">Reference proteome</keyword>
<dbReference type="EMBL" id="CP022989">
    <property type="protein sequence ID" value="ASW00157.1"/>
    <property type="molecule type" value="Genomic_DNA"/>
</dbReference>
<dbReference type="AlphaFoldDB" id="A0A248VMA2"/>
<proteinExistence type="predicted"/>
<protein>
    <submittedName>
        <fullName evidence="2">Uncharacterized protein</fullName>
    </submittedName>
</protein>
<evidence type="ECO:0000256" key="1">
    <source>
        <dbReference type="SAM" id="MobiDB-lite"/>
    </source>
</evidence>